<feature type="transmembrane region" description="Helical" evidence="7">
    <location>
        <begin position="240"/>
        <end position="261"/>
    </location>
</feature>
<dbReference type="InterPro" id="IPR002514">
    <property type="entry name" value="Transposase_8"/>
</dbReference>
<keyword evidence="5 7" id="KW-1133">Transmembrane helix</keyword>
<sequence>MDVLTGPERRRRWTAEQKLAMVRESFEPGKSVSLVARQHGVNPNQLFHWRKLYQDGSLPAVKAGEEVVPASELADALAFHLLLGCSMLWDVVLTAFDTVIVLGLKDKNFRTLEAIMAGLIATIGLGYVIELALVKPHWPAVFAGAMPSWQAISSKEPLYLAIGVLGATVMPHNLYLHSSIVQTRAVKRDHASLAQAIGWSRLDTIVSLTLALLINAAILILAAAAFHATGHNQVTEIEDAYKLLAPVLALIPAFVGVWLLGNGAVGKLPVASQVVLSLQLPFARWPLIRMTNDRALTGAFANRLPTRVIAWLRFAVITAANLWLVWQTLGGT</sequence>
<dbReference type="RefSeq" id="WP_246282282.1">
    <property type="nucleotide sequence ID" value="NZ_CADIKL010000014.1"/>
</dbReference>
<dbReference type="Pfam" id="PF01566">
    <property type="entry name" value="Nramp"/>
    <property type="match status" value="1"/>
</dbReference>
<dbReference type="Proteomes" id="UP000494119">
    <property type="component" value="Unassembled WGS sequence"/>
</dbReference>
<name>A0A6J5G273_9BURK</name>
<dbReference type="InterPro" id="IPR001046">
    <property type="entry name" value="NRAMP_fam"/>
</dbReference>
<comment type="subcellular location">
    <subcellularLocation>
        <location evidence="1">Membrane</location>
        <topology evidence="1">Multi-pass membrane protein</topology>
    </subcellularLocation>
</comment>
<dbReference type="InterPro" id="IPR036388">
    <property type="entry name" value="WH-like_DNA-bd_sf"/>
</dbReference>
<evidence type="ECO:0000256" key="3">
    <source>
        <dbReference type="ARBA" id="ARBA00022692"/>
    </source>
</evidence>
<dbReference type="PANTHER" id="PTHR11706">
    <property type="entry name" value="SOLUTE CARRIER PROTEIN FAMILY 11 MEMBER"/>
    <property type="match status" value="1"/>
</dbReference>
<evidence type="ECO:0000256" key="6">
    <source>
        <dbReference type="ARBA" id="ARBA00023136"/>
    </source>
</evidence>
<dbReference type="NCBIfam" id="NF037982">
    <property type="entry name" value="Nramp_1"/>
    <property type="match status" value="1"/>
</dbReference>
<evidence type="ECO:0000313" key="9">
    <source>
        <dbReference type="Proteomes" id="UP000494119"/>
    </source>
</evidence>
<dbReference type="GO" id="GO:0015086">
    <property type="term" value="F:cadmium ion transmembrane transporter activity"/>
    <property type="evidence" value="ECO:0007669"/>
    <property type="project" value="TreeGrafter"/>
</dbReference>
<dbReference type="GO" id="GO:0005384">
    <property type="term" value="F:manganese ion transmembrane transporter activity"/>
    <property type="evidence" value="ECO:0007669"/>
    <property type="project" value="TreeGrafter"/>
</dbReference>
<dbReference type="GO" id="GO:0006313">
    <property type="term" value="P:DNA transposition"/>
    <property type="evidence" value="ECO:0007669"/>
    <property type="project" value="InterPro"/>
</dbReference>
<dbReference type="GO" id="GO:0034755">
    <property type="term" value="P:iron ion transmembrane transport"/>
    <property type="evidence" value="ECO:0007669"/>
    <property type="project" value="TreeGrafter"/>
</dbReference>
<protein>
    <submittedName>
        <fullName evidence="8">Divalent metal cation transporter MntH</fullName>
    </submittedName>
</protein>
<dbReference type="Pfam" id="PF01527">
    <property type="entry name" value="HTH_Tnp_1"/>
    <property type="match status" value="1"/>
</dbReference>
<dbReference type="GO" id="GO:0005886">
    <property type="term" value="C:plasma membrane"/>
    <property type="evidence" value="ECO:0007669"/>
    <property type="project" value="TreeGrafter"/>
</dbReference>
<accession>A0A6J5G273</accession>
<dbReference type="PRINTS" id="PR00447">
    <property type="entry name" value="NATRESASSCMP"/>
</dbReference>
<feature type="transmembrane region" description="Helical" evidence="7">
    <location>
        <begin position="205"/>
        <end position="228"/>
    </location>
</feature>
<dbReference type="GO" id="GO:0004803">
    <property type="term" value="F:transposase activity"/>
    <property type="evidence" value="ECO:0007669"/>
    <property type="project" value="InterPro"/>
</dbReference>
<keyword evidence="2" id="KW-0813">Transport</keyword>
<organism evidence="8 9">
    <name type="scientific">Paraburkholderia caffeinitolerans</name>
    <dbReference type="NCBI Taxonomy" id="1723730"/>
    <lineage>
        <taxon>Bacteria</taxon>
        <taxon>Pseudomonadati</taxon>
        <taxon>Pseudomonadota</taxon>
        <taxon>Betaproteobacteria</taxon>
        <taxon>Burkholderiales</taxon>
        <taxon>Burkholderiaceae</taxon>
        <taxon>Paraburkholderia</taxon>
    </lineage>
</organism>
<feature type="transmembrane region" description="Helical" evidence="7">
    <location>
        <begin position="308"/>
        <end position="326"/>
    </location>
</feature>
<proteinExistence type="predicted"/>
<reference evidence="8 9" key="1">
    <citation type="submission" date="2020-04" db="EMBL/GenBank/DDBJ databases">
        <authorList>
            <person name="De Canck E."/>
        </authorList>
    </citation>
    <scope>NUCLEOTIDE SEQUENCE [LARGE SCALE GENOMIC DNA]</scope>
    <source>
        <strain evidence="8 9">LMG 28688</strain>
    </source>
</reference>
<evidence type="ECO:0000256" key="5">
    <source>
        <dbReference type="ARBA" id="ARBA00022989"/>
    </source>
</evidence>
<feature type="transmembrane region" description="Helical" evidence="7">
    <location>
        <begin position="114"/>
        <end position="138"/>
    </location>
</feature>
<dbReference type="SUPFAM" id="SSF48295">
    <property type="entry name" value="TrpR-like"/>
    <property type="match status" value="1"/>
</dbReference>
<dbReference type="InterPro" id="IPR010921">
    <property type="entry name" value="Trp_repressor/repl_initiator"/>
</dbReference>
<keyword evidence="3 7" id="KW-0812">Transmembrane</keyword>
<keyword evidence="9" id="KW-1185">Reference proteome</keyword>
<feature type="transmembrane region" description="Helical" evidence="7">
    <location>
        <begin position="158"/>
        <end position="176"/>
    </location>
</feature>
<evidence type="ECO:0000256" key="4">
    <source>
        <dbReference type="ARBA" id="ARBA00022847"/>
    </source>
</evidence>
<evidence type="ECO:0000256" key="1">
    <source>
        <dbReference type="ARBA" id="ARBA00004141"/>
    </source>
</evidence>
<evidence type="ECO:0000313" key="8">
    <source>
        <dbReference type="EMBL" id="CAB3790912.1"/>
    </source>
</evidence>
<evidence type="ECO:0000256" key="7">
    <source>
        <dbReference type="SAM" id="Phobius"/>
    </source>
</evidence>
<dbReference type="EMBL" id="CADIKL010000014">
    <property type="protein sequence ID" value="CAB3790912.1"/>
    <property type="molecule type" value="Genomic_DNA"/>
</dbReference>
<keyword evidence="4" id="KW-0769">Symport</keyword>
<dbReference type="Gene3D" id="1.10.10.10">
    <property type="entry name" value="Winged helix-like DNA-binding domain superfamily/Winged helix DNA-binding domain"/>
    <property type="match status" value="1"/>
</dbReference>
<evidence type="ECO:0000256" key="2">
    <source>
        <dbReference type="ARBA" id="ARBA00022448"/>
    </source>
</evidence>
<keyword evidence="6 7" id="KW-0472">Membrane</keyword>
<gene>
    <name evidence="8" type="primary">mntH_2</name>
    <name evidence="8" type="ORF">LMG28688_03183</name>
</gene>
<dbReference type="GO" id="GO:0043565">
    <property type="term" value="F:sequence-specific DNA binding"/>
    <property type="evidence" value="ECO:0007669"/>
    <property type="project" value="InterPro"/>
</dbReference>
<dbReference type="AlphaFoldDB" id="A0A6J5G273"/>
<dbReference type="PANTHER" id="PTHR11706:SF33">
    <property type="entry name" value="NATURAL RESISTANCE-ASSOCIATED MACROPHAGE PROTEIN 2"/>
    <property type="match status" value="1"/>
</dbReference>